<accession>A0A1D8EQS5</accession>
<organism evidence="1 2">
    <name type="scientific">Escherichia phage ESCO5</name>
    <dbReference type="NCBI Taxonomy" id="1897495"/>
    <lineage>
        <taxon>Viruses</taxon>
        <taxon>Duplodnaviria</taxon>
        <taxon>Heunggongvirae</taxon>
        <taxon>Uroviricota</taxon>
        <taxon>Caudoviricetes</taxon>
        <taxon>Stephanstirmvirinae</taxon>
        <taxon>Phapecoctavirus</taxon>
        <taxon>Phapecoctavirus ESCO5</taxon>
        <taxon>Escherichia virus ESCO5</taxon>
    </lineage>
</organism>
<proteinExistence type="predicted"/>
<protein>
    <submittedName>
        <fullName evidence="1">Uncharacterized protein</fullName>
    </submittedName>
</protein>
<reference evidence="1 2" key="1">
    <citation type="submission" date="2017-02" db="EMBL/GenBank/DDBJ databases">
        <title>Complete genome sequence of two Escherichia coli phages, vB_EcoM_ ESCO5 and vB_EcoM_ESCO13, which are related to phAPEC8.</title>
        <authorList>
            <person name="Trotereau A."/>
            <person name="Gonnet M."/>
            <person name="Viardot A."/>
            <person name="Lalmanach A.-C."/>
            <person name="Guabiraba R."/>
            <person name="Chanteloup N."/>
            <person name="Schouler C."/>
        </authorList>
    </citation>
    <scope>NUCLEOTIDE SEQUENCE [LARGE SCALE GENOMIC DNA]</scope>
</reference>
<sequence length="75" mass="8688">MVPLTTKREIIMALKKLTSNTRWDEIDGEVYIFARKPGDQKWSKAFTCHPATIDLIKREGLREAVARSLLIPYKK</sequence>
<gene>
    <name evidence="1" type="ORF">ESCO5_00003</name>
</gene>
<dbReference type="Proteomes" id="UP000223130">
    <property type="component" value="Segment"/>
</dbReference>
<dbReference type="EMBL" id="KX664695">
    <property type="protein sequence ID" value="AOT23403.1"/>
    <property type="molecule type" value="Genomic_DNA"/>
</dbReference>
<name>A0A1D8EQS5_9CAUD</name>
<evidence type="ECO:0000313" key="1">
    <source>
        <dbReference type="EMBL" id="AOT23403.1"/>
    </source>
</evidence>
<evidence type="ECO:0000313" key="2">
    <source>
        <dbReference type="Proteomes" id="UP000223130"/>
    </source>
</evidence>
<keyword evidence="2" id="KW-1185">Reference proteome</keyword>